<keyword evidence="5" id="KW-1185">Reference proteome</keyword>
<dbReference type="Gene3D" id="2.40.50.140">
    <property type="entry name" value="Nucleic acid-binding proteins"/>
    <property type="match status" value="1"/>
</dbReference>
<name>A0A6N6RLH9_9FLAO</name>
<dbReference type="NCBIfam" id="TIGR00621">
    <property type="entry name" value="ssb"/>
    <property type="match status" value="1"/>
</dbReference>
<dbReference type="EMBL" id="WBVO01000001">
    <property type="protein sequence ID" value="KAB2814427.1"/>
    <property type="molecule type" value="Genomic_DNA"/>
</dbReference>
<dbReference type="GO" id="GO:0003697">
    <property type="term" value="F:single-stranded DNA binding"/>
    <property type="evidence" value="ECO:0007669"/>
    <property type="project" value="UniProtKB-UniRule"/>
</dbReference>
<dbReference type="PROSITE" id="PS50935">
    <property type="entry name" value="SSB"/>
    <property type="match status" value="1"/>
</dbReference>
<accession>A0A6N6RLH9</accession>
<organism evidence="4 5">
    <name type="scientific">Phaeocystidibacter luteus</name>
    <dbReference type="NCBI Taxonomy" id="911197"/>
    <lineage>
        <taxon>Bacteria</taxon>
        <taxon>Pseudomonadati</taxon>
        <taxon>Bacteroidota</taxon>
        <taxon>Flavobacteriia</taxon>
        <taxon>Flavobacteriales</taxon>
        <taxon>Phaeocystidibacteraceae</taxon>
        <taxon>Phaeocystidibacter</taxon>
    </lineage>
</organism>
<evidence type="ECO:0000313" key="5">
    <source>
        <dbReference type="Proteomes" id="UP000468650"/>
    </source>
</evidence>
<keyword evidence="1 2" id="KW-0238">DNA-binding</keyword>
<dbReference type="PIRSF" id="PIRSF002070">
    <property type="entry name" value="SSB"/>
    <property type="match status" value="1"/>
</dbReference>
<dbReference type="RefSeq" id="WP_151666007.1">
    <property type="nucleotide sequence ID" value="NZ_WBVO01000001.1"/>
</dbReference>
<dbReference type="InterPro" id="IPR012340">
    <property type="entry name" value="NA-bd_OB-fold"/>
</dbReference>
<dbReference type="SUPFAM" id="SSF50249">
    <property type="entry name" value="Nucleic acid-binding proteins"/>
    <property type="match status" value="1"/>
</dbReference>
<protein>
    <recommendedName>
        <fullName evidence="2 3">Single-stranded DNA-binding protein</fullName>
        <shortName evidence="2">SSB</shortName>
    </recommendedName>
</protein>
<evidence type="ECO:0000256" key="3">
    <source>
        <dbReference type="PIRNR" id="PIRNR002070"/>
    </source>
</evidence>
<reference evidence="4 5" key="1">
    <citation type="submission" date="2019-09" db="EMBL/GenBank/DDBJ databases">
        <title>Genomes of family Cryomorphaceae.</title>
        <authorList>
            <person name="Bowman J.P."/>
        </authorList>
    </citation>
    <scope>NUCLEOTIDE SEQUENCE [LARGE SCALE GENOMIC DNA]</scope>
    <source>
        <strain evidence="4 5">LMG 25704</strain>
    </source>
</reference>
<dbReference type="OrthoDB" id="9809878at2"/>
<dbReference type="Pfam" id="PF00436">
    <property type="entry name" value="SSB"/>
    <property type="match status" value="1"/>
</dbReference>
<dbReference type="CDD" id="cd04496">
    <property type="entry name" value="SSB_OBF"/>
    <property type="match status" value="1"/>
</dbReference>
<sequence>MNSLTNRVSLIGATGKDPEVKIFDNGQKKVSIRLATHEYYKNKDGERVEKTEWHQVSFRGAQAEFAENYIKTGQKIAIEGKLTSRSYTDKDGVVRYFTEVVAHEVVLLSHKKEMSED</sequence>
<dbReference type="InterPro" id="IPR000424">
    <property type="entry name" value="Primosome_PriB/ssb"/>
</dbReference>
<gene>
    <name evidence="4" type="primary">ssb</name>
    <name evidence="4" type="ORF">F8C67_01450</name>
</gene>
<comment type="subunit">
    <text evidence="2">Homotetramer.</text>
</comment>
<dbReference type="PANTHER" id="PTHR10302">
    <property type="entry name" value="SINGLE-STRANDED DNA-BINDING PROTEIN"/>
    <property type="match status" value="1"/>
</dbReference>
<dbReference type="GO" id="GO:0009295">
    <property type="term" value="C:nucleoid"/>
    <property type="evidence" value="ECO:0007669"/>
    <property type="project" value="TreeGrafter"/>
</dbReference>
<evidence type="ECO:0000313" key="4">
    <source>
        <dbReference type="EMBL" id="KAB2814427.1"/>
    </source>
</evidence>
<evidence type="ECO:0000256" key="2">
    <source>
        <dbReference type="HAMAP-Rule" id="MF_00984"/>
    </source>
</evidence>
<dbReference type="Proteomes" id="UP000468650">
    <property type="component" value="Unassembled WGS sequence"/>
</dbReference>
<dbReference type="AlphaFoldDB" id="A0A6N6RLH9"/>
<dbReference type="InterPro" id="IPR011344">
    <property type="entry name" value="ssDNA-bd"/>
</dbReference>
<comment type="caution">
    <text evidence="4">The sequence shown here is derived from an EMBL/GenBank/DDBJ whole genome shotgun (WGS) entry which is preliminary data.</text>
</comment>
<dbReference type="GO" id="GO:0006260">
    <property type="term" value="P:DNA replication"/>
    <property type="evidence" value="ECO:0007669"/>
    <property type="project" value="InterPro"/>
</dbReference>
<proteinExistence type="inferred from homology"/>
<evidence type="ECO:0000256" key="1">
    <source>
        <dbReference type="ARBA" id="ARBA00023125"/>
    </source>
</evidence>
<comment type="caution">
    <text evidence="2">Lacks conserved residue(s) required for the propagation of feature annotation.</text>
</comment>
<dbReference type="HAMAP" id="MF_00984">
    <property type="entry name" value="SSB"/>
    <property type="match status" value="1"/>
</dbReference>
<dbReference type="PANTHER" id="PTHR10302:SF0">
    <property type="entry name" value="SINGLE-STRANDED DNA-BINDING PROTEIN, MITOCHONDRIAL"/>
    <property type="match status" value="1"/>
</dbReference>